<gene>
    <name evidence="4" type="ORF">Q4Q40_00505</name>
</gene>
<dbReference type="Pfam" id="PF03422">
    <property type="entry name" value="CBM_6"/>
    <property type="match status" value="1"/>
</dbReference>
<feature type="domain" description="CBM6" evidence="3">
    <location>
        <begin position="478"/>
        <end position="597"/>
    </location>
</feature>
<dbReference type="Proteomes" id="UP001176806">
    <property type="component" value="Unassembled WGS sequence"/>
</dbReference>
<name>A0ABT8WHP2_9FLAO</name>
<evidence type="ECO:0000259" key="3">
    <source>
        <dbReference type="PROSITE" id="PS51175"/>
    </source>
</evidence>
<dbReference type="Gene3D" id="2.160.20.10">
    <property type="entry name" value="Single-stranded right-handed beta-helix, Pectin lyase-like"/>
    <property type="match status" value="1"/>
</dbReference>
<keyword evidence="5" id="KW-1185">Reference proteome</keyword>
<evidence type="ECO:0000256" key="2">
    <source>
        <dbReference type="SAM" id="Phobius"/>
    </source>
</evidence>
<evidence type="ECO:0000313" key="4">
    <source>
        <dbReference type="EMBL" id="MDO5972648.1"/>
    </source>
</evidence>
<comment type="caution">
    <text evidence="4">The sequence shown here is derived from an EMBL/GenBank/DDBJ whole genome shotgun (WGS) entry which is preliminary data.</text>
</comment>
<dbReference type="EMBL" id="JAUOEL010000001">
    <property type="protein sequence ID" value="MDO5972648.1"/>
    <property type="molecule type" value="Genomic_DNA"/>
</dbReference>
<dbReference type="InterPro" id="IPR026444">
    <property type="entry name" value="Secre_tail"/>
</dbReference>
<organism evidence="4 5">
    <name type="scientific">Flavivirga jejuensis</name>
    <dbReference type="NCBI Taxonomy" id="870487"/>
    <lineage>
        <taxon>Bacteria</taxon>
        <taxon>Pseudomonadati</taxon>
        <taxon>Bacteroidota</taxon>
        <taxon>Flavobacteriia</taxon>
        <taxon>Flavobacteriales</taxon>
        <taxon>Flavobacteriaceae</taxon>
        <taxon>Flavivirga</taxon>
    </lineage>
</organism>
<dbReference type="PROSITE" id="PS51175">
    <property type="entry name" value="CBM6"/>
    <property type="match status" value="1"/>
</dbReference>
<dbReference type="Gene3D" id="2.60.120.260">
    <property type="entry name" value="Galactose-binding domain-like"/>
    <property type="match status" value="1"/>
</dbReference>
<dbReference type="InterPro" id="IPR005084">
    <property type="entry name" value="CBM6"/>
</dbReference>
<keyword evidence="1" id="KW-0732">Signal</keyword>
<dbReference type="SMART" id="SM00606">
    <property type="entry name" value="CBD_IV"/>
    <property type="match status" value="1"/>
</dbReference>
<dbReference type="NCBIfam" id="TIGR04183">
    <property type="entry name" value="Por_Secre_tail"/>
    <property type="match status" value="1"/>
</dbReference>
<keyword evidence="2" id="KW-0812">Transmembrane</keyword>
<evidence type="ECO:0000313" key="5">
    <source>
        <dbReference type="Proteomes" id="UP001176806"/>
    </source>
</evidence>
<proteinExistence type="predicted"/>
<feature type="transmembrane region" description="Helical" evidence="2">
    <location>
        <begin position="21"/>
        <end position="37"/>
    </location>
</feature>
<reference evidence="4" key="1">
    <citation type="submission" date="2023-07" db="EMBL/GenBank/DDBJ databases">
        <title>Two novel species in the genus Flavivirga.</title>
        <authorList>
            <person name="Kwon K."/>
        </authorList>
    </citation>
    <scope>NUCLEOTIDE SEQUENCE</scope>
    <source>
        <strain evidence="4">KACC 14158</strain>
    </source>
</reference>
<dbReference type="Pfam" id="PF18962">
    <property type="entry name" value="Por_Secre_tail"/>
    <property type="match status" value="1"/>
</dbReference>
<sequence>MYSSQLKKEKFMYKSNFKNQIGFFIMMAVFMTSFYSGNSQTLVSVNSLSAFRTAVQNSNQEIVLEAGEYYLEDLPSELRVITCSGSNNIIDLTGARINALVGSIRTTYFIISGDNNELKNGIIEDYYKSGHTDDITDYSAYNNDPDLSYGLRGAALVSVRGNDNLVVGLKLVVRGSRYGYGSIYGIGSDHTFSIDKRCALNIGGGLRNTLDGIIVHHNAFGHAIFIQNGGGETTVKNCYIEGRMRLSADLYNETNSYDLPFRSNYQIAAPGTPFAWPLESPIPIPLDVMYPLSEDGIRSYGGTGSITVENCTVKHMRGGIRTYLASSATVTNCTSIGNGLTNYNVNNGGKVIKSKGDFSFAPIMDVPLNRSGQNIELTIMPSPDAIGPHNIANIDGNNHNIVFHRTEGPLDSDEERAIVISGSNSTIVNETEYAIILEATASGNTIVSCGPVTDNGVSNSIFDCNEAPNICGSYDPFLTIQAAHYCSQSGIQAVGSNSVGYINSGDWVKYDNIDFSVGANSIEILAASKNSGGNIEIREGSNTGTLLGTVAISNTGSFTSWQTFKENINITSGIKDIYFVFTGGGGYLFDVNSFKFSSSFLTVSDLNSDLSNKPMIYPNLVSSTTTIVKATNSTLSIYDINGRKIFTQVVLNDNEILDLSSLPKGIYFAYINSTSYNGVIKLIKK</sequence>
<dbReference type="InterPro" id="IPR012334">
    <property type="entry name" value="Pectin_lyas_fold"/>
</dbReference>
<keyword evidence="2" id="KW-0472">Membrane</keyword>
<protein>
    <submittedName>
        <fullName evidence="4">Carbohydrate-binding protein</fullName>
    </submittedName>
</protein>
<dbReference type="SUPFAM" id="SSF51126">
    <property type="entry name" value="Pectin lyase-like"/>
    <property type="match status" value="1"/>
</dbReference>
<accession>A0ABT8WHP2</accession>
<dbReference type="InterPro" id="IPR011050">
    <property type="entry name" value="Pectin_lyase_fold/virulence"/>
</dbReference>
<dbReference type="RefSeq" id="WP_345027263.1">
    <property type="nucleotide sequence ID" value="NZ_BAABDA010000042.1"/>
</dbReference>
<dbReference type="InterPro" id="IPR008979">
    <property type="entry name" value="Galactose-bd-like_sf"/>
</dbReference>
<keyword evidence="2" id="KW-1133">Transmembrane helix</keyword>
<dbReference type="InterPro" id="IPR006584">
    <property type="entry name" value="Cellulose-bd_IV"/>
</dbReference>
<dbReference type="CDD" id="cd04084">
    <property type="entry name" value="CBM6_xylanase-like"/>
    <property type="match status" value="1"/>
</dbReference>
<evidence type="ECO:0000256" key="1">
    <source>
        <dbReference type="ARBA" id="ARBA00022729"/>
    </source>
</evidence>
<dbReference type="SUPFAM" id="SSF49785">
    <property type="entry name" value="Galactose-binding domain-like"/>
    <property type="match status" value="1"/>
</dbReference>